<dbReference type="PIRSF" id="PIRSF016578">
    <property type="entry name" value="HsaA"/>
    <property type="match status" value="1"/>
</dbReference>
<organism evidence="6 7">
    <name type="scientific">Pseudomonas versuta</name>
    <dbReference type="NCBI Taxonomy" id="1788301"/>
    <lineage>
        <taxon>Bacteria</taxon>
        <taxon>Pseudomonadati</taxon>
        <taxon>Pseudomonadota</taxon>
        <taxon>Gammaproteobacteria</taxon>
        <taxon>Pseudomonadales</taxon>
        <taxon>Pseudomonadaceae</taxon>
        <taxon>Pseudomonas</taxon>
    </lineage>
</organism>
<dbReference type="EMBL" id="MPJC01000005">
    <property type="protein sequence ID" value="OKA21795.1"/>
    <property type="molecule type" value="Genomic_DNA"/>
</dbReference>
<comment type="caution">
    <text evidence="6">The sequence shown here is derived from an EMBL/GenBank/DDBJ whole genome shotgun (WGS) entry which is preliminary data.</text>
</comment>
<evidence type="ECO:0000256" key="2">
    <source>
        <dbReference type="ARBA" id="ARBA00049661"/>
    </source>
</evidence>
<dbReference type="Gene3D" id="1.20.140.10">
    <property type="entry name" value="Butyryl-CoA Dehydrogenase, subunit A, domain 3"/>
    <property type="match status" value="1"/>
</dbReference>
<comment type="similarity">
    <text evidence="2">Belongs to the HpaH/HsaA monooxygenase family.</text>
</comment>
<keyword evidence="1" id="KW-0560">Oxidoreductase</keyword>
<accession>A0A1Q4KJX5</accession>
<dbReference type="AlphaFoldDB" id="A0A0M4RHF3"/>
<dbReference type="Pfam" id="PF02771">
    <property type="entry name" value="Acyl-CoA_dh_N"/>
    <property type="match status" value="1"/>
</dbReference>
<dbReference type="Proteomes" id="UP000186677">
    <property type="component" value="Unassembled WGS sequence"/>
</dbReference>
<dbReference type="OrthoDB" id="7316074at2"/>
<evidence type="ECO:0000313" key="6">
    <source>
        <dbReference type="EMBL" id="OKA29241.1"/>
    </source>
</evidence>
<name>A0A0M4RHF3_9PSED</name>
<dbReference type="Gene3D" id="1.10.540.10">
    <property type="entry name" value="Acyl-CoA dehydrogenase/oxidase, N-terminal domain"/>
    <property type="match status" value="1"/>
</dbReference>
<sequence>MTVLGELNHQPCVPITAGDEFRQLLAEIRERARTEEFDQQKFISQDVIERFRKLGVYRALVPRRFGGDERSPAQFCQMIEEIAHADGSAGWVASFGMSPVYLSALPLQTIKKIYADSPDVVFAGGIFPPQPAAYVEGGLEVVGRWKFSSGCMGASLIGVGIAPKKGDMLGLPRLAVMPRDKVRIEETWNVVGLVGTGSHDVVIDGVVVPEDWTFIRGGPSSLDEPFFRYPSLSFATQVLSVVGLGVARAALDELAGMASGRISVTGAPSLSDRPLAQVEMAKAEASLRAARAWFYESIDDAWSSVLAGDAVTVEQTNMLRLSSTHATRVAAEVARTAQMLSGMSGVYRSSPLSRFVNDTLVITQHAFMGDMTYQNAGAIFFGNKPLPGYL</sequence>
<dbReference type="InterPro" id="IPR013107">
    <property type="entry name" value="Acyl-CoA_DH_C"/>
</dbReference>
<feature type="domain" description="Acyl-CoA dehydrogenase/oxidase N-terminal" evidence="3">
    <location>
        <begin position="31"/>
        <end position="96"/>
    </location>
</feature>
<reference evidence="5 8" key="2">
    <citation type="submission" date="2016-11" db="EMBL/GenBank/DDBJ databases">
        <title>Draft genome of Pseudomonas versuta A4R1.5.</title>
        <authorList>
            <person name="See-Too W.-S."/>
        </authorList>
    </citation>
    <scope>NUCLEOTIDE SEQUENCE [LARGE SCALE GENOMIC DNA]</scope>
    <source>
        <strain evidence="5 8">A4R1.5</strain>
    </source>
</reference>
<proteinExistence type="inferred from homology"/>
<feature type="domain" description="Acyl-CoA dehydrogenase C-terminal" evidence="4">
    <location>
        <begin position="239"/>
        <end position="368"/>
    </location>
</feature>
<dbReference type="GO" id="GO:0050660">
    <property type="term" value="F:flavin adenine dinucleotide binding"/>
    <property type="evidence" value="ECO:0007669"/>
    <property type="project" value="InterPro"/>
</dbReference>
<dbReference type="PANTHER" id="PTHR48083">
    <property type="entry name" value="MEDIUM-CHAIN SPECIFIC ACYL-COA DEHYDROGENASE, MITOCHONDRIAL-RELATED"/>
    <property type="match status" value="1"/>
</dbReference>
<dbReference type="PANTHER" id="PTHR48083:SF5">
    <property type="entry name" value="NRGC PROTEIN"/>
    <property type="match status" value="1"/>
</dbReference>
<dbReference type="SUPFAM" id="SSF47203">
    <property type="entry name" value="Acyl-CoA dehydrogenase C-terminal domain-like"/>
    <property type="match status" value="1"/>
</dbReference>
<dbReference type="InterPro" id="IPR013786">
    <property type="entry name" value="AcylCoA_DH/ox_N"/>
</dbReference>
<accession>A0A0M4RHF3</accession>
<protein>
    <submittedName>
        <fullName evidence="6">Acyl-CoA dehydrogenase</fullName>
    </submittedName>
</protein>
<reference evidence="6 7" key="1">
    <citation type="submission" date="2016-11" db="EMBL/GenBank/DDBJ databases">
        <title>Draft genome of Pseudomonas versuta A4R1.12.</title>
        <authorList>
            <person name="See-Too W.-S."/>
        </authorList>
    </citation>
    <scope>NUCLEOTIDE SEQUENCE [LARGE SCALE GENOMIC DNA]</scope>
    <source>
        <strain evidence="6 7">A4R1.12</strain>
    </source>
</reference>
<dbReference type="InterPro" id="IPR036250">
    <property type="entry name" value="AcylCo_DH-like_C"/>
</dbReference>
<evidence type="ECO:0000313" key="8">
    <source>
        <dbReference type="Proteomes" id="UP000186677"/>
    </source>
</evidence>
<dbReference type="GO" id="GO:0003995">
    <property type="term" value="F:acyl-CoA dehydrogenase activity"/>
    <property type="evidence" value="ECO:0007669"/>
    <property type="project" value="TreeGrafter"/>
</dbReference>
<dbReference type="GO" id="GO:0005737">
    <property type="term" value="C:cytoplasm"/>
    <property type="evidence" value="ECO:0007669"/>
    <property type="project" value="TreeGrafter"/>
</dbReference>
<dbReference type="GO" id="GO:0033539">
    <property type="term" value="P:fatty acid beta-oxidation using acyl-CoA dehydrogenase"/>
    <property type="evidence" value="ECO:0007669"/>
    <property type="project" value="TreeGrafter"/>
</dbReference>
<dbReference type="RefSeq" id="WP_060693409.1">
    <property type="nucleotide sequence ID" value="NZ_CP012676.1"/>
</dbReference>
<dbReference type="SUPFAM" id="SSF56645">
    <property type="entry name" value="Acyl-CoA dehydrogenase NM domain-like"/>
    <property type="match status" value="1"/>
</dbReference>
<dbReference type="EMBL" id="MPJD01000001">
    <property type="protein sequence ID" value="OKA29241.1"/>
    <property type="molecule type" value="Genomic_DNA"/>
</dbReference>
<dbReference type="Proteomes" id="UP000185990">
    <property type="component" value="Unassembled WGS sequence"/>
</dbReference>
<dbReference type="InterPro" id="IPR050741">
    <property type="entry name" value="Acyl-CoA_dehydrogenase"/>
</dbReference>
<gene>
    <name evidence="5" type="ORF">BOH73_10950</name>
    <name evidence="6" type="ORF">BOH74_00265</name>
</gene>
<dbReference type="InterPro" id="IPR009100">
    <property type="entry name" value="AcylCoA_DH/oxidase_NM_dom_sf"/>
</dbReference>
<evidence type="ECO:0000313" key="5">
    <source>
        <dbReference type="EMBL" id="OKA21795.1"/>
    </source>
</evidence>
<keyword evidence="8" id="KW-1185">Reference proteome</keyword>
<dbReference type="Pfam" id="PF08028">
    <property type="entry name" value="Acyl-CoA_dh_2"/>
    <property type="match status" value="1"/>
</dbReference>
<evidence type="ECO:0000259" key="4">
    <source>
        <dbReference type="Pfam" id="PF08028"/>
    </source>
</evidence>
<evidence type="ECO:0000256" key="1">
    <source>
        <dbReference type="ARBA" id="ARBA00023002"/>
    </source>
</evidence>
<dbReference type="InterPro" id="IPR046373">
    <property type="entry name" value="Acyl-CoA_Oxase/DH_mid-dom_sf"/>
</dbReference>
<evidence type="ECO:0000313" key="7">
    <source>
        <dbReference type="Proteomes" id="UP000185990"/>
    </source>
</evidence>
<evidence type="ECO:0000259" key="3">
    <source>
        <dbReference type="Pfam" id="PF02771"/>
    </source>
</evidence>
<dbReference type="InterPro" id="IPR037069">
    <property type="entry name" value="AcylCoA_DH/ox_N_sf"/>
</dbReference>
<dbReference type="KEGG" id="ppsy:AOC04_11320"/>
<dbReference type="Gene3D" id="2.40.110.10">
    <property type="entry name" value="Butyryl-CoA Dehydrogenase, subunit A, domain 2"/>
    <property type="match status" value="1"/>
</dbReference>